<dbReference type="NCBIfam" id="TIGR01760">
    <property type="entry name" value="tape_meas_TP901"/>
    <property type="match status" value="1"/>
</dbReference>
<dbReference type="KEGG" id="str:Sterm_0868"/>
<dbReference type="EMBL" id="CP001739">
    <property type="protein sequence ID" value="ACZ07740.1"/>
    <property type="molecule type" value="Genomic_DNA"/>
</dbReference>
<dbReference type="eggNOG" id="COG5283">
    <property type="taxonomic scope" value="Bacteria"/>
</dbReference>
<keyword evidence="2" id="KW-0812">Transmembrane</keyword>
<dbReference type="HOGENOM" id="CLU_299926_0_0_0"/>
<keyword evidence="5" id="KW-1185">Reference proteome</keyword>
<organism evidence="4 5">
    <name type="scientific">Sebaldella termitidis (strain ATCC 33386 / NCTC 11300)</name>
    <dbReference type="NCBI Taxonomy" id="526218"/>
    <lineage>
        <taxon>Bacteria</taxon>
        <taxon>Fusobacteriati</taxon>
        <taxon>Fusobacteriota</taxon>
        <taxon>Fusobacteriia</taxon>
        <taxon>Fusobacteriales</taxon>
        <taxon>Leptotrichiaceae</taxon>
        <taxon>Sebaldella</taxon>
    </lineage>
</organism>
<dbReference type="STRING" id="526218.Sterm_0868"/>
<evidence type="ECO:0000259" key="3">
    <source>
        <dbReference type="Pfam" id="PF10145"/>
    </source>
</evidence>
<reference evidence="5" key="1">
    <citation type="submission" date="2009-09" db="EMBL/GenBank/DDBJ databases">
        <title>The complete chromosome of Sebaldella termitidis ATCC 33386.</title>
        <authorList>
            <consortium name="US DOE Joint Genome Institute (JGI-PGF)"/>
            <person name="Lucas S."/>
            <person name="Copeland A."/>
            <person name="Lapidus A."/>
            <person name="Glavina del Rio T."/>
            <person name="Dalin E."/>
            <person name="Tice H."/>
            <person name="Bruce D."/>
            <person name="Goodwin L."/>
            <person name="Pitluck S."/>
            <person name="Kyrpides N."/>
            <person name="Mavromatis K."/>
            <person name="Ivanova N."/>
            <person name="Mikhailova N."/>
            <person name="Sims D."/>
            <person name="Meincke L."/>
            <person name="Brettin T."/>
            <person name="Detter J.C."/>
            <person name="Han C."/>
            <person name="Larimer F."/>
            <person name="Land M."/>
            <person name="Hauser L."/>
            <person name="Markowitz V."/>
            <person name="Cheng J.F."/>
            <person name="Hugenholtz P."/>
            <person name="Woyke T."/>
            <person name="Wu D."/>
            <person name="Eisen J.A."/>
        </authorList>
    </citation>
    <scope>NUCLEOTIDE SEQUENCE [LARGE SCALE GENOMIC DNA]</scope>
    <source>
        <strain evidence="5">ATCC 33386 / NCTC 11300</strain>
    </source>
</reference>
<feature type="domain" description="Phage tail tape measure protein" evidence="3">
    <location>
        <begin position="167"/>
        <end position="361"/>
    </location>
</feature>
<keyword evidence="2" id="KW-1133">Transmembrane helix</keyword>
<evidence type="ECO:0000313" key="5">
    <source>
        <dbReference type="Proteomes" id="UP000000845"/>
    </source>
</evidence>
<reference evidence="4 5" key="2">
    <citation type="journal article" date="2010" name="Stand. Genomic Sci.">
        <title>Complete genome sequence of Sebaldella termitidis type strain (NCTC 11300).</title>
        <authorList>
            <person name="Harmon-Smith M."/>
            <person name="Celia L."/>
            <person name="Chertkov O."/>
            <person name="Lapidus A."/>
            <person name="Copeland A."/>
            <person name="Glavina Del Rio T."/>
            <person name="Nolan M."/>
            <person name="Lucas S."/>
            <person name="Tice H."/>
            <person name="Cheng J.F."/>
            <person name="Han C."/>
            <person name="Detter J.C."/>
            <person name="Bruce D."/>
            <person name="Goodwin L."/>
            <person name="Pitluck S."/>
            <person name="Pati A."/>
            <person name="Liolios K."/>
            <person name="Ivanova N."/>
            <person name="Mavromatis K."/>
            <person name="Mikhailova N."/>
            <person name="Chen A."/>
            <person name="Palaniappan K."/>
            <person name="Land M."/>
            <person name="Hauser L."/>
            <person name="Chang Y.J."/>
            <person name="Jeffries C.D."/>
            <person name="Brettin T."/>
            <person name="Goker M."/>
            <person name="Beck B."/>
            <person name="Bristow J."/>
            <person name="Eisen J.A."/>
            <person name="Markowitz V."/>
            <person name="Hugenholtz P."/>
            <person name="Kyrpides N.C."/>
            <person name="Klenk H.P."/>
            <person name="Chen F."/>
        </authorList>
    </citation>
    <scope>NUCLEOTIDE SEQUENCE [LARGE SCALE GENOMIC DNA]</scope>
    <source>
        <strain evidence="5">ATCC 33386 / NCTC 11300</strain>
    </source>
</reference>
<proteinExistence type="predicted"/>
<dbReference type="Pfam" id="PF10145">
    <property type="entry name" value="PhageMin_Tail"/>
    <property type="match status" value="1"/>
</dbReference>
<keyword evidence="2" id="KW-0472">Membrane</keyword>
<feature type="transmembrane region" description="Helical" evidence="2">
    <location>
        <begin position="483"/>
        <end position="504"/>
    </location>
</feature>
<dbReference type="PANTHER" id="PTHR37813">
    <property type="entry name" value="FELS-2 PROPHAGE PROTEIN"/>
    <property type="match status" value="1"/>
</dbReference>
<evidence type="ECO:0000256" key="1">
    <source>
        <dbReference type="ARBA" id="ARBA00022612"/>
    </source>
</evidence>
<dbReference type="InterPro" id="IPR010090">
    <property type="entry name" value="Phage_tape_meas"/>
</dbReference>
<gene>
    <name evidence="4" type="ordered locus">Sterm_0868</name>
</gene>
<dbReference type="AlphaFoldDB" id="D1AR52"/>
<evidence type="ECO:0000313" key="4">
    <source>
        <dbReference type="EMBL" id="ACZ07740.1"/>
    </source>
</evidence>
<dbReference type="Proteomes" id="UP000000845">
    <property type="component" value="Chromosome"/>
</dbReference>
<accession>D1AR52</accession>
<name>D1AR52_SEBTE</name>
<evidence type="ECO:0000256" key="2">
    <source>
        <dbReference type="SAM" id="Phobius"/>
    </source>
</evidence>
<sequence length="981" mass="107439">MAAVQGLYVEIDFKFKNESLMQGINNAKKALKSLGADFQNVQKNIQKSGYRAGEVFKKINKDVSKTAQTMNKTASDINKSFNKVNGTKIDKPLDDFNKKAKQSVNLTNNLQKGINNIARGAAYKVGAMAVQGMQEGFKGVADVDFNIRGAVAKTGTMAQGYKEMLSLANEVGGKTKFNNLDAALAINSAATLGLMDKEIKELLPSTADLAQAFNSDLNKTLESTIAYIKTYNMETSEAVRVNDMVAMVSKKSAADLDRLQAGFQYVGSTAKSMNIPLESTFAVLGKLNDSGIYGSSAGTALNNFLVQMAKNAPDIEKLIGDKLTDKNGKLKSLPDIFQKVADKVKNLDDTTRSAVLFDLFGIRGGKNILTFLNQGVEGLKELEAQIKNSDGTVNEMARFMMQGIGGAIEELGSTWETAFQSVFQALEPLLMPIFVGLTSIGDVIIQLNKNFPELAQAIGTIAGLVIGKAVFKLMAKQIGMVKAALSGAMTLKMLALAAALFIVYQGIKRFKEALEKDKEAAAQWQKVIENAKGVLKELANIILDVIKAMFGFSEEKNKLIGDGPNKNPSSDLALFLNDVREALRKTQAKLEEFRDWIEKHKETFKKLGKFFKDWGPAILGSGIALFLILNPLWLIPIAVPLAIGALDKLNKALDETKDSAKKLKEDGDLGAFFEKEWKKLLLYTGTLTARNPGFLEAYDNYKNLSPERKQNITKQNSKTTIAGSLLYSKLPVSPAEMIYNKFKEIDWTGLAKKIYDSLNYVFFGGLASDLGTKVGEKIRSINWSGLWDSVVNIAKSKWDSFVQWMFGKISELKERFPLLAQGLNAFHNALEVAKGLLREIMNFSGKVITITLNFLQKGTIKGITNDVIEAGKKNTENAGNLLRGVQQEYTGTNYFSGGLTTINEKGDELIMGPSGMIVANNPSTMNIMSKLSNLESQTSQMRFRMGESQGSVNNITLNIGSVRSDDDITEIKRTLENLALS</sequence>
<dbReference type="RefSeq" id="WP_012860336.1">
    <property type="nucleotide sequence ID" value="NC_013517.1"/>
</dbReference>
<keyword evidence="1" id="KW-1188">Viral release from host cell</keyword>
<feature type="transmembrane region" description="Helical" evidence="2">
    <location>
        <begin position="614"/>
        <end position="634"/>
    </location>
</feature>
<protein>
    <submittedName>
        <fullName evidence="4">Phage tail tape measure protein, TP901 family</fullName>
    </submittedName>
</protein>
<dbReference type="PANTHER" id="PTHR37813:SF1">
    <property type="entry name" value="FELS-2 PROPHAGE PROTEIN"/>
    <property type="match status" value="1"/>
</dbReference>